<dbReference type="Proteomes" id="UP000523007">
    <property type="component" value="Unassembled WGS sequence"/>
</dbReference>
<feature type="compositionally biased region" description="Polar residues" evidence="1">
    <location>
        <begin position="117"/>
        <end position="126"/>
    </location>
</feature>
<feature type="region of interest" description="Disordered" evidence="1">
    <location>
        <begin position="37"/>
        <end position="74"/>
    </location>
</feature>
<proteinExistence type="predicted"/>
<accession>A0A7W7W2G8</accession>
<keyword evidence="3" id="KW-1185">Reference proteome</keyword>
<feature type="compositionally biased region" description="Basic and acidic residues" evidence="1">
    <location>
        <begin position="51"/>
        <end position="65"/>
    </location>
</feature>
<evidence type="ECO:0000256" key="1">
    <source>
        <dbReference type="SAM" id="MobiDB-lite"/>
    </source>
</evidence>
<evidence type="ECO:0000313" key="3">
    <source>
        <dbReference type="Proteomes" id="UP000523007"/>
    </source>
</evidence>
<evidence type="ECO:0000313" key="2">
    <source>
        <dbReference type="EMBL" id="MBB4930764.1"/>
    </source>
</evidence>
<comment type="caution">
    <text evidence="2">The sequence shown here is derived from an EMBL/GenBank/DDBJ whole genome shotgun (WGS) entry which is preliminary data.</text>
</comment>
<dbReference type="RefSeq" id="WP_221445401.1">
    <property type="nucleotide sequence ID" value="NZ_JACHJT010000001.1"/>
</dbReference>
<organism evidence="2 3">
    <name type="scientific">Lipingzhangella halophila</name>
    <dbReference type="NCBI Taxonomy" id="1783352"/>
    <lineage>
        <taxon>Bacteria</taxon>
        <taxon>Bacillati</taxon>
        <taxon>Actinomycetota</taxon>
        <taxon>Actinomycetes</taxon>
        <taxon>Streptosporangiales</taxon>
        <taxon>Nocardiopsidaceae</taxon>
        <taxon>Lipingzhangella</taxon>
    </lineage>
</organism>
<gene>
    <name evidence="2" type="ORF">F4561_001584</name>
</gene>
<feature type="region of interest" description="Disordered" evidence="1">
    <location>
        <begin position="111"/>
        <end position="130"/>
    </location>
</feature>
<sequence length="157" mass="16511">MPSAPEPPSPIGRRRGAAAARIGVVAAAGLVLAGCYGDVPEDAGAEASDGSSEHADQRYPDVREVEVEEGSGGTVDLAVTISSPYDTPERYADGWRVKGPDDTVYGEHELAHDHQNEQPFTRTQSGVRIPDGVDEVVVEGRDSEHGYGGATETVEVP</sequence>
<protein>
    <submittedName>
        <fullName evidence="2">Uncharacterized protein</fullName>
    </submittedName>
</protein>
<reference evidence="2 3" key="1">
    <citation type="submission" date="2020-08" db="EMBL/GenBank/DDBJ databases">
        <title>Sequencing the genomes of 1000 actinobacteria strains.</title>
        <authorList>
            <person name="Klenk H.-P."/>
        </authorList>
    </citation>
    <scope>NUCLEOTIDE SEQUENCE [LARGE SCALE GENOMIC DNA]</scope>
    <source>
        <strain evidence="2 3">DSM 102030</strain>
    </source>
</reference>
<name>A0A7W7W2G8_9ACTN</name>
<dbReference type="AlphaFoldDB" id="A0A7W7W2G8"/>
<dbReference type="EMBL" id="JACHJT010000001">
    <property type="protein sequence ID" value="MBB4930764.1"/>
    <property type="molecule type" value="Genomic_DNA"/>
</dbReference>